<dbReference type="Pfam" id="PF16244">
    <property type="entry name" value="DUF4901"/>
    <property type="match status" value="1"/>
</dbReference>
<sequence>MNQKDKERKEQVAHIINIPDDYRLVVDDQEGVDDPYHLLWWEHKADEERTIQITLNRHTGSLVDLRIEDEKLFRAVRKR</sequence>
<feature type="domain" description="YcdB/YcdC repeated" evidence="1">
    <location>
        <begin position="6"/>
        <end position="69"/>
    </location>
</feature>
<gene>
    <name evidence="2" type="ORF">IIA_04065</name>
</gene>
<organism evidence="2 3">
    <name type="scientific">Bacillus cereus (strain VD014)</name>
    <dbReference type="NCBI Taxonomy" id="1053223"/>
    <lineage>
        <taxon>Bacteria</taxon>
        <taxon>Bacillati</taxon>
        <taxon>Bacillota</taxon>
        <taxon>Bacilli</taxon>
        <taxon>Bacillales</taxon>
        <taxon>Bacillaceae</taxon>
        <taxon>Bacillus</taxon>
        <taxon>Bacillus cereus group</taxon>
    </lineage>
</organism>
<dbReference type="Proteomes" id="UP000006607">
    <property type="component" value="Unassembled WGS sequence"/>
</dbReference>
<comment type="caution">
    <text evidence="2">The sequence shown here is derived from an EMBL/GenBank/DDBJ whole genome shotgun (WGS) entry which is preliminary data.</text>
</comment>
<evidence type="ECO:0000313" key="3">
    <source>
        <dbReference type="Proteomes" id="UP000006607"/>
    </source>
</evidence>
<accession>A0A9W5K6F1</accession>
<protein>
    <recommendedName>
        <fullName evidence="1">YcdB/YcdC repeated domain-containing protein</fullName>
    </recommendedName>
</protein>
<dbReference type="AlphaFoldDB" id="A0A9W5K6F1"/>
<dbReference type="InterPro" id="IPR032599">
    <property type="entry name" value="YcdB/YcdC_rep_domain"/>
</dbReference>
<reference evidence="2" key="1">
    <citation type="submission" date="2012-04" db="EMBL/GenBank/DDBJ databases">
        <title>The Genome Sequence of Bacillus cereus VD014.</title>
        <authorList>
            <consortium name="The Broad Institute Genome Sequencing Platform"/>
            <consortium name="The Broad Institute Genome Sequencing Center for Infectious Disease"/>
            <person name="Feldgarden M."/>
            <person name="Van der Auwera G.A."/>
            <person name="Mahillon J."/>
            <person name="Duprez V."/>
            <person name="Timmery S."/>
            <person name="Mattelet C."/>
            <person name="Dierick K."/>
            <person name="Sun M."/>
            <person name="Yu Z."/>
            <person name="Zhu L."/>
            <person name="Hu X."/>
            <person name="Shank E.B."/>
            <person name="Swiecicka I."/>
            <person name="Hansen B.M."/>
            <person name="Andrup L."/>
            <person name="Young S.K."/>
            <person name="Zeng Q."/>
            <person name="Gargeya S."/>
            <person name="Fitzgerald M."/>
            <person name="Haas B."/>
            <person name="Abouelleil A."/>
            <person name="Alvarado L."/>
            <person name="Arachchi H.M."/>
            <person name="Berlin A."/>
            <person name="Chapman S.B."/>
            <person name="Goldberg J."/>
            <person name="Griggs A."/>
            <person name="Gujja S."/>
            <person name="Hansen M."/>
            <person name="Howarth C."/>
            <person name="Imamovic A."/>
            <person name="Larimer J."/>
            <person name="McCowen C."/>
            <person name="Montmayeur A."/>
            <person name="Murphy C."/>
            <person name="Neiman D."/>
            <person name="Pearson M."/>
            <person name="Priest M."/>
            <person name="Roberts A."/>
            <person name="Saif S."/>
            <person name="Shea T."/>
            <person name="Sisk P."/>
            <person name="Sykes S."/>
            <person name="Wortman J."/>
            <person name="Nusbaum C."/>
            <person name="Birren B."/>
        </authorList>
    </citation>
    <scope>NUCLEOTIDE SEQUENCE</scope>
    <source>
        <strain evidence="2">VD014</strain>
    </source>
</reference>
<name>A0A9W5K6F1_BACC8</name>
<evidence type="ECO:0000313" key="2">
    <source>
        <dbReference type="EMBL" id="EJR20170.1"/>
    </source>
</evidence>
<evidence type="ECO:0000259" key="1">
    <source>
        <dbReference type="Pfam" id="PF16244"/>
    </source>
</evidence>
<dbReference type="EMBL" id="AHER01000038">
    <property type="protein sequence ID" value="EJR20170.1"/>
    <property type="molecule type" value="Genomic_DNA"/>
</dbReference>
<proteinExistence type="predicted"/>